<dbReference type="Gene3D" id="3.10.250.10">
    <property type="entry name" value="SRCR-like domain"/>
    <property type="match status" value="2"/>
</dbReference>
<keyword evidence="2" id="KW-0677">Repeat</keyword>
<evidence type="ECO:0000256" key="2">
    <source>
        <dbReference type="ARBA" id="ARBA00022737"/>
    </source>
</evidence>
<dbReference type="PANTHER" id="PTHR19331:SF465">
    <property type="entry name" value="EGG PEPTIDE SPERACT RECEPTOR"/>
    <property type="match status" value="1"/>
</dbReference>
<evidence type="ECO:0000256" key="6">
    <source>
        <dbReference type="PROSITE-ProRule" id="PRU00196"/>
    </source>
</evidence>
<dbReference type="PROSITE" id="PS50297">
    <property type="entry name" value="ANK_REP_REGION"/>
    <property type="match status" value="1"/>
</dbReference>
<organism evidence="9">
    <name type="scientific">Amphimedon queenslandica</name>
    <name type="common">Sponge</name>
    <dbReference type="NCBI Taxonomy" id="400682"/>
    <lineage>
        <taxon>Eukaryota</taxon>
        <taxon>Metazoa</taxon>
        <taxon>Porifera</taxon>
        <taxon>Demospongiae</taxon>
        <taxon>Heteroscleromorpha</taxon>
        <taxon>Haplosclerida</taxon>
        <taxon>Niphatidae</taxon>
        <taxon>Amphimedon</taxon>
    </lineage>
</organism>
<dbReference type="SUPFAM" id="SSF48403">
    <property type="entry name" value="Ankyrin repeat"/>
    <property type="match status" value="1"/>
</dbReference>
<comment type="caution">
    <text evidence="6">Lacks conserved residue(s) required for the propagation of feature annotation.</text>
</comment>
<dbReference type="PROSITE" id="PS50287">
    <property type="entry name" value="SRCR_2"/>
    <property type="match status" value="2"/>
</dbReference>
<protein>
    <recommendedName>
        <fullName evidence="8">SRCR domain-containing protein</fullName>
    </recommendedName>
</protein>
<name>A0A1X7U964_AMPQE</name>
<feature type="repeat" description="ANK" evidence="5">
    <location>
        <begin position="39"/>
        <end position="71"/>
    </location>
</feature>
<feature type="disulfide bond" evidence="6">
    <location>
        <begin position="267"/>
        <end position="277"/>
    </location>
</feature>
<dbReference type="Pfam" id="PF13857">
    <property type="entry name" value="Ank_5"/>
    <property type="match status" value="1"/>
</dbReference>
<proteinExistence type="predicted"/>
<evidence type="ECO:0000256" key="5">
    <source>
        <dbReference type="PROSITE-ProRule" id="PRU00023"/>
    </source>
</evidence>
<dbReference type="Gene3D" id="1.25.40.20">
    <property type="entry name" value="Ankyrin repeat-containing domain"/>
    <property type="match status" value="1"/>
</dbReference>
<evidence type="ECO:0000256" key="1">
    <source>
        <dbReference type="ARBA" id="ARBA00022729"/>
    </source>
</evidence>
<dbReference type="GO" id="GO:0016020">
    <property type="term" value="C:membrane"/>
    <property type="evidence" value="ECO:0007669"/>
    <property type="project" value="InterPro"/>
</dbReference>
<dbReference type="InParanoid" id="A0A1X7U964"/>
<dbReference type="InterPro" id="IPR036772">
    <property type="entry name" value="SRCR-like_dom_sf"/>
</dbReference>
<keyword evidence="3 6" id="KW-1015">Disulfide bond</keyword>
<sequence length="361" mass="40758">MTDRQTQQLPIPRVGEANEFDPKLNPWHSNIPIKYPVPKRNTALHFAVRAKSYELVEALLKKQASITIKNMDNKTPFEMAKDMHFFEAVQLIKESIVARPLREHDTENDDDSVNGQMKVPRNVKFFVSGPPQVGKSVFTKRFKGEIINLKKTKKLADSAEFTPPNNPDDTDEPKSNRMSFVFDTGMVRPRLGEVRQLTVVGSSSVGVVQVSYGEGNDTLNKEWLNVCGSTSFDLFNAMTLCKQLGYDQLNNYTLVSTGDSRQYSPRCRSGQPHILWCPREVTYCTQSLSVNCSYSTVNYYIGQVRLVDGQYPSEGRLEIYIRGSWGSLSAYSYYGDYKIMADRACRQLGYTGAAAWSIGTM</sequence>
<reference evidence="9" key="1">
    <citation type="submission" date="2017-05" db="UniProtKB">
        <authorList>
            <consortium name="EnsemblMetazoa"/>
        </authorList>
    </citation>
    <scope>IDENTIFICATION</scope>
</reference>
<evidence type="ECO:0000313" key="9">
    <source>
        <dbReference type="EnsemblMetazoa" id="Aqu2.1.24029_001"/>
    </source>
</evidence>
<dbReference type="SMART" id="SM00202">
    <property type="entry name" value="SR"/>
    <property type="match status" value="1"/>
</dbReference>
<evidence type="ECO:0000256" key="3">
    <source>
        <dbReference type="ARBA" id="ARBA00023157"/>
    </source>
</evidence>
<evidence type="ECO:0000259" key="8">
    <source>
        <dbReference type="PROSITE" id="PS50287"/>
    </source>
</evidence>
<evidence type="ECO:0000256" key="7">
    <source>
        <dbReference type="SAM" id="MobiDB-lite"/>
    </source>
</evidence>
<dbReference type="SUPFAM" id="SSF56487">
    <property type="entry name" value="SRCR-like"/>
    <property type="match status" value="2"/>
</dbReference>
<keyword evidence="4" id="KW-0325">Glycoprotein</keyword>
<dbReference type="PANTHER" id="PTHR19331">
    <property type="entry name" value="SCAVENGER RECEPTOR DOMAIN-CONTAINING"/>
    <property type="match status" value="1"/>
</dbReference>
<feature type="domain" description="SRCR" evidence="8">
    <location>
        <begin position="187"/>
        <end position="293"/>
    </location>
</feature>
<dbReference type="AlphaFoldDB" id="A0A1X7U964"/>
<evidence type="ECO:0000256" key="4">
    <source>
        <dbReference type="ARBA" id="ARBA00023180"/>
    </source>
</evidence>
<dbReference type="PROSITE" id="PS50088">
    <property type="entry name" value="ANK_REPEAT"/>
    <property type="match status" value="1"/>
</dbReference>
<dbReference type="InterPro" id="IPR002110">
    <property type="entry name" value="Ankyrin_rpt"/>
</dbReference>
<feature type="region of interest" description="Disordered" evidence="7">
    <location>
        <begin position="1"/>
        <end position="20"/>
    </location>
</feature>
<dbReference type="OrthoDB" id="5973910at2759"/>
<dbReference type="InterPro" id="IPR001190">
    <property type="entry name" value="SRCR"/>
</dbReference>
<dbReference type="EnsemblMetazoa" id="Aqu2.1.24029_001">
    <property type="protein sequence ID" value="Aqu2.1.24029_001"/>
    <property type="gene ID" value="Aqu2.1.24029"/>
</dbReference>
<keyword evidence="1" id="KW-0732">Signal</keyword>
<feature type="domain" description="SRCR" evidence="8">
    <location>
        <begin position="304"/>
        <end position="361"/>
    </location>
</feature>
<feature type="region of interest" description="Disordered" evidence="7">
    <location>
        <begin position="157"/>
        <end position="177"/>
    </location>
</feature>
<dbReference type="InterPro" id="IPR036770">
    <property type="entry name" value="Ankyrin_rpt-contain_sf"/>
</dbReference>
<accession>A0A1X7U964</accession>
<dbReference type="SMART" id="SM00248">
    <property type="entry name" value="ANK"/>
    <property type="match status" value="1"/>
</dbReference>
<keyword evidence="5" id="KW-0040">ANK repeat</keyword>